<reference evidence="3" key="1">
    <citation type="submission" date="2017-04" db="EMBL/GenBank/DDBJ databases">
        <authorList>
            <person name="Varghese N."/>
            <person name="Submissions S."/>
        </authorList>
    </citation>
    <scope>NUCLEOTIDE SEQUENCE [LARGE SCALE GENOMIC DNA]</scope>
    <source>
        <strain evidence="3">RKEM611</strain>
    </source>
</reference>
<proteinExistence type="predicted"/>
<organism evidence="2 3">
    <name type="scientific">Pseudobacteriovorax antillogorgiicola</name>
    <dbReference type="NCBI Taxonomy" id="1513793"/>
    <lineage>
        <taxon>Bacteria</taxon>
        <taxon>Pseudomonadati</taxon>
        <taxon>Bdellovibrionota</taxon>
        <taxon>Oligoflexia</taxon>
        <taxon>Oligoflexales</taxon>
        <taxon>Pseudobacteriovoracaceae</taxon>
        <taxon>Pseudobacteriovorax</taxon>
    </lineage>
</organism>
<dbReference type="AlphaFoldDB" id="A0A1Y6CJ24"/>
<name>A0A1Y6CJ24_9BACT</name>
<dbReference type="EMBL" id="FWZT01000022">
    <property type="protein sequence ID" value="SMF65247.1"/>
    <property type="molecule type" value="Genomic_DNA"/>
</dbReference>
<gene>
    <name evidence="2" type="ORF">SAMN06296036_122121</name>
</gene>
<evidence type="ECO:0000313" key="2">
    <source>
        <dbReference type="EMBL" id="SMF65247.1"/>
    </source>
</evidence>
<keyword evidence="1" id="KW-0732">Signal</keyword>
<dbReference type="Proteomes" id="UP000192907">
    <property type="component" value="Unassembled WGS sequence"/>
</dbReference>
<dbReference type="RefSeq" id="WP_132323506.1">
    <property type="nucleotide sequence ID" value="NZ_FWZT01000022.1"/>
</dbReference>
<protein>
    <submittedName>
        <fullName evidence="2">Uncharacterized protein</fullName>
    </submittedName>
</protein>
<accession>A0A1Y6CJ24</accession>
<keyword evidence="3" id="KW-1185">Reference proteome</keyword>
<sequence length="65" mass="7436">MKRLILVSVYLLVNSCATPVTAKLWAECEDVCKDRKGVMEACVEYFKGPGCHCNDDKIIWLDERK</sequence>
<evidence type="ECO:0000313" key="3">
    <source>
        <dbReference type="Proteomes" id="UP000192907"/>
    </source>
</evidence>
<evidence type="ECO:0000256" key="1">
    <source>
        <dbReference type="SAM" id="SignalP"/>
    </source>
</evidence>
<feature type="chain" id="PRO_5012983713" evidence="1">
    <location>
        <begin position="23"/>
        <end position="65"/>
    </location>
</feature>
<feature type="signal peptide" evidence="1">
    <location>
        <begin position="1"/>
        <end position="22"/>
    </location>
</feature>